<organism evidence="1 2">
    <name type="scientific">Capsicum baccatum</name>
    <name type="common">Peruvian pepper</name>
    <dbReference type="NCBI Taxonomy" id="33114"/>
    <lineage>
        <taxon>Eukaryota</taxon>
        <taxon>Viridiplantae</taxon>
        <taxon>Streptophyta</taxon>
        <taxon>Embryophyta</taxon>
        <taxon>Tracheophyta</taxon>
        <taxon>Spermatophyta</taxon>
        <taxon>Magnoliopsida</taxon>
        <taxon>eudicotyledons</taxon>
        <taxon>Gunneridae</taxon>
        <taxon>Pentapetalae</taxon>
        <taxon>asterids</taxon>
        <taxon>lamiids</taxon>
        <taxon>Solanales</taxon>
        <taxon>Solanaceae</taxon>
        <taxon>Solanoideae</taxon>
        <taxon>Capsiceae</taxon>
        <taxon>Capsicum</taxon>
    </lineage>
</organism>
<dbReference type="EMBL" id="MLFT02000006">
    <property type="protein sequence ID" value="PHT45008.1"/>
    <property type="molecule type" value="Genomic_DNA"/>
</dbReference>
<dbReference type="Gene3D" id="3.30.420.10">
    <property type="entry name" value="Ribonuclease H-like superfamily/Ribonuclease H"/>
    <property type="match status" value="1"/>
</dbReference>
<keyword evidence="2" id="KW-1185">Reference proteome</keyword>
<comment type="caution">
    <text evidence="1">The sequence shown here is derived from an EMBL/GenBank/DDBJ whole genome shotgun (WGS) entry which is preliminary data.</text>
</comment>
<dbReference type="Proteomes" id="UP000224567">
    <property type="component" value="Unassembled WGS sequence"/>
</dbReference>
<reference evidence="2" key="2">
    <citation type="journal article" date="2017" name="J. Anim. Genet.">
        <title>Multiple reference genome sequences of hot pepper reveal the massive evolution of plant disease resistance genes by retroduplication.</title>
        <authorList>
            <person name="Kim S."/>
            <person name="Park J."/>
            <person name="Yeom S.-I."/>
            <person name="Kim Y.-M."/>
            <person name="Seo E."/>
            <person name="Kim K.-T."/>
            <person name="Kim M.-S."/>
            <person name="Lee J.M."/>
            <person name="Cheong K."/>
            <person name="Shin H.-S."/>
            <person name="Kim S.-B."/>
            <person name="Han K."/>
            <person name="Lee J."/>
            <person name="Park M."/>
            <person name="Lee H.-A."/>
            <person name="Lee H.-Y."/>
            <person name="Lee Y."/>
            <person name="Oh S."/>
            <person name="Lee J.H."/>
            <person name="Choi E."/>
            <person name="Choi E."/>
            <person name="Lee S.E."/>
            <person name="Jeon J."/>
            <person name="Kim H."/>
            <person name="Choi G."/>
            <person name="Song H."/>
            <person name="Lee J."/>
            <person name="Lee S.-C."/>
            <person name="Kwon J.-K."/>
            <person name="Lee H.-Y."/>
            <person name="Koo N."/>
            <person name="Hong Y."/>
            <person name="Kim R.W."/>
            <person name="Kang W.-H."/>
            <person name="Huh J.H."/>
            <person name="Kang B.-C."/>
            <person name="Yang T.-J."/>
            <person name="Lee Y.-H."/>
            <person name="Bennetzen J.L."/>
            <person name="Choi D."/>
        </authorList>
    </citation>
    <scope>NUCLEOTIDE SEQUENCE [LARGE SCALE GENOMIC DNA]</scope>
    <source>
        <strain evidence="2">cv. PBC81</strain>
    </source>
</reference>
<dbReference type="GO" id="GO:0003676">
    <property type="term" value="F:nucleic acid binding"/>
    <property type="evidence" value="ECO:0007669"/>
    <property type="project" value="InterPro"/>
</dbReference>
<name>A0A2G2WIE0_CAPBA</name>
<gene>
    <name evidence="1" type="ORF">CQW23_14166</name>
</gene>
<evidence type="ECO:0000313" key="2">
    <source>
        <dbReference type="Proteomes" id="UP000224567"/>
    </source>
</evidence>
<dbReference type="AlphaFoldDB" id="A0A2G2WIE0"/>
<protein>
    <submittedName>
        <fullName evidence="1">Uncharacterized protein</fullName>
    </submittedName>
</protein>
<evidence type="ECO:0000313" key="1">
    <source>
        <dbReference type="EMBL" id="PHT45008.1"/>
    </source>
</evidence>
<dbReference type="OrthoDB" id="1303406at2759"/>
<dbReference type="InterPro" id="IPR036397">
    <property type="entry name" value="RNaseH_sf"/>
</dbReference>
<sequence>MSHICFDDVRMVLSGDAYLMWRCRVYCKQVMLPKLGETMQEVGQKDWSRKLDDALWAYRTAFQTPIGMNPYQLVYGKAYHLPIELEHKALWALKRLNLNWDDAMNERLE</sequence>
<proteinExistence type="predicted"/>
<reference evidence="1 2" key="1">
    <citation type="journal article" date="2017" name="Genome Biol.">
        <title>New reference genome sequences of hot pepper reveal the massive evolution of plant disease-resistance genes by retroduplication.</title>
        <authorList>
            <person name="Kim S."/>
            <person name="Park J."/>
            <person name="Yeom S.I."/>
            <person name="Kim Y.M."/>
            <person name="Seo E."/>
            <person name="Kim K.T."/>
            <person name="Kim M.S."/>
            <person name="Lee J.M."/>
            <person name="Cheong K."/>
            <person name="Shin H.S."/>
            <person name="Kim S.B."/>
            <person name="Han K."/>
            <person name="Lee J."/>
            <person name="Park M."/>
            <person name="Lee H.A."/>
            <person name="Lee H.Y."/>
            <person name="Lee Y."/>
            <person name="Oh S."/>
            <person name="Lee J.H."/>
            <person name="Choi E."/>
            <person name="Choi E."/>
            <person name="Lee S.E."/>
            <person name="Jeon J."/>
            <person name="Kim H."/>
            <person name="Choi G."/>
            <person name="Song H."/>
            <person name="Lee J."/>
            <person name="Lee S.C."/>
            <person name="Kwon J.K."/>
            <person name="Lee H.Y."/>
            <person name="Koo N."/>
            <person name="Hong Y."/>
            <person name="Kim R.W."/>
            <person name="Kang W.H."/>
            <person name="Huh J.H."/>
            <person name="Kang B.C."/>
            <person name="Yang T.J."/>
            <person name="Lee Y.H."/>
            <person name="Bennetzen J.L."/>
            <person name="Choi D."/>
        </authorList>
    </citation>
    <scope>NUCLEOTIDE SEQUENCE [LARGE SCALE GENOMIC DNA]</scope>
    <source>
        <strain evidence="2">cv. PBC81</strain>
    </source>
</reference>
<accession>A0A2G2WIE0</accession>